<dbReference type="GO" id="GO:0016987">
    <property type="term" value="F:sigma factor activity"/>
    <property type="evidence" value="ECO:0007669"/>
    <property type="project" value="UniProtKB-KW"/>
</dbReference>
<dbReference type="InterPro" id="IPR013325">
    <property type="entry name" value="RNA_pol_sigma_r2"/>
</dbReference>
<dbReference type="Proteomes" id="UP000199518">
    <property type="component" value="Unassembled WGS sequence"/>
</dbReference>
<dbReference type="SUPFAM" id="SSF88946">
    <property type="entry name" value="Sigma2 domain of RNA polymerase sigma factors"/>
    <property type="match status" value="1"/>
</dbReference>
<dbReference type="NCBIfam" id="TIGR02937">
    <property type="entry name" value="sigma70-ECF"/>
    <property type="match status" value="1"/>
</dbReference>
<dbReference type="InterPro" id="IPR014284">
    <property type="entry name" value="RNA_pol_sigma-70_dom"/>
</dbReference>
<dbReference type="InterPro" id="IPR007630">
    <property type="entry name" value="RNA_pol_sigma70_r4"/>
</dbReference>
<proteinExistence type="predicted"/>
<gene>
    <name evidence="7" type="ORF">SAMN05421753_110128</name>
</gene>
<evidence type="ECO:0000259" key="5">
    <source>
        <dbReference type="Pfam" id="PF04542"/>
    </source>
</evidence>
<reference evidence="8" key="1">
    <citation type="submission" date="2016-10" db="EMBL/GenBank/DDBJ databases">
        <authorList>
            <person name="Varghese N."/>
            <person name="Submissions S."/>
        </authorList>
    </citation>
    <scope>NUCLEOTIDE SEQUENCE [LARGE SCALE GENOMIC DNA]</scope>
    <source>
        <strain evidence="8">DSM 26348</strain>
    </source>
</reference>
<keyword evidence="8" id="KW-1185">Reference proteome</keyword>
<dbReference type="Pfam" id="PF04545">
    <property type="entry name" value="Sigma70_r4"/>
    <property type="match status" value="1"/>
</dbReference>
<keyword evidence="3" id="KW-0238">DNA-binding</keyword>
<feature type="domain" description="RNA polymerase sigma-70 region 4" evidence="6">
    <location>
        <begin position="148"/>
        <end position="195"/>
    </location>
</feature>
<keyword evidence="4" id="KW-0804">Transcription</keyword>
<dbReference type="InterPro" id="IPR036388">
    <property type="entry name" value="WH-like_DNA-bd_sf"/>
</dbReference>
<dbReference type="InterPro" id="IPR007627">
    <property type="entry name" value="RNA_pol_sigma70_r2"/>
</dbReference>
<feature type="domain" description="RNA polymerase sigma-70 region 2" evidence="5">
    <location>
        <begin position="29"/>
        <end position="99"/>
    </location>
</feature>
<name>A0A1I3JC76_9PLAN</name>
<evidence type="ECO:0000256" key="2">
    <source>
        <dbReference type="ARBA" id="ARBA00023082"/>
    </source>
</evidence>
<dbReference type="EMBL" id="FOQD01000010">
    <property type="protein sequence ID" value="SFI57871.1"/>
    <property type="molecule type" value="Genomic_DNA"/>
</dbReference>
<organism evidence="7 8">
    <name type="scientific">Planctomicrobium piriforme</name>
    <dbReference type="NCBI Taxonomy" id="1576369"/>
    <lineage>
        <taxon>Bacteria</taxon>
        <taxon>Pseudomonadati</taxon>
        <taxon>Planctomycetota</taxon>
        <taxon>Planctomycetia</taxon>
        <taxon>Planctomycetales</taxon>
        <taxon>Planctomycetaceae</taxon>
        <taxon>Planctomicrobium</taxon>
    </lineage>
</organism>
<dbReference type="Pfam" id="PF04542">
    <property type="entry name" value="Sigma70_r2"/>
    <property type="match status" value="1"/>
</dbReference>
<keyword evidence="1" id="KW-0805">Transcription regulation</keyword>
<dbReference type="RefSeq" id="WP_092051234.1">
    <property type="nucleotide sequence ID" value="NZ_FOQD01000010.1"/>
</dbReference>
<evidence type="ECO:0000313" key="7">
    <source>
        <dbReference type="EMBL" id="SFI57871.1"/>
    </source>
</evidence>
<dbReference type="GO" id="GO:0006352">
    <property type="term" value="P:DNA-templated transcription initiation"/>
    <property type="evidence" value="ECO:0007669"/>
    <property type="project" value="InterPro"/>
</dbReference>
<accession>A0A1I3JC76</accession>
<dbReference type="InterPro" id="IPR013324">
    <property type="entry name" value="RNA_pol_sigma_r3/r4-like"/>
</dbReference>
<sequence>MSEGASSRIGRLLEQARDGDVAARDQLFQSCRNYVAVIARAQVESWMRAKVDASDLVQQTMLEAHRGFDEFKGCNEAEWLAWLKQILGHNTQDFIRRYRTAKRQAGLEVPAVGTESTFDPIGEFAAASMTTPSQVLMAHERELAVADAIAQLSEDHQTVLQLRSLQRLPFDEVAQRMNRSRPAVQMLWMRAVQKLEETLHEADQS</sequence>
<dbReference type="PANTHER" id="PTHR30385">
    <property type="entry name" value="SIGMA FACTOR F FLAGELLAR"/>
    <property type="match status" value="1"/>
</dbReference>
<dbReference type="OrthoDB" id="265297at2"/>
<protein>
    <submittedName>
        <fullName evidence="7">RNA polymerase sigma-70 factor, ECF subfamily</fullName>
    </submittedName>
</protein>
<evidence type="ECO:0000256" key="4">
    <source>
        <dbReference type="ARBA" id="ARBA00023163"/>
    </source>
</evidence>
<dbReference type="AlphaFoldDB" id="A0A1I3JC76"/>
<evidence type="ECO:0000256" key="1">
    <source>
        <dbReference type="ARBA" id="ARBA00023015"/>
    </source>
</evidence>
<keyword evidence="2" id="KW-0731">Sigma factor</keyword>
<dbReference type="GO" id="GO:0003677">
    <property type="term" value="F:DNA binding"/>
    <property type="evidence" value="ECO:0007669"/>
    <property type="project" value="UniProtKB-KW"/>
</dbReference>
<dbReference type="SUPFAM" id="SSF88659">
    <property type="entry name" value="Sigma3 and sigma4 domains of RNA polymerase sigma factors"/>
    <property type="match status" value="1"/>
</dbReference>
<evidence type="ECO:0000256" key="3">
    <source>
        <dbReference type="ARBA" id="ARBA00023125"/>
    </source>
</evidence>
<evidence type="ECO:0000313" key="8">
    <source>
        <dbReference type="Proteomes" id="UP000199518"/>
    </source>
</evidence>
<dbReference type="Gene3D" id="1.10.10.10">
    <property type="entry name" value="Winged helix-like DNA-binding domain superfamily/Winged helix DNA-binding domain"/>
    <property type="match status" value="1"/>
</dbReference>
<dbReference type="PANTHER" id="PTHR30385:SF8">
    <property type="entry name" value="RNA POLYMERASE SIGMA-E FACTOR"/>
    <property type="match status" value="1"/>
</dbReference>
<evidence type="ECO:0000259" key="6">
    <source>
        <dbReference type="Pfam" id="PF04545"/>
    </source>
</evidence>
<dbReference type="STRING" id="1576369.SAMN05421753_110128"/>
<dbReference type="Gene3D" id="1.10.1740.10">
    <property type="match status" value="1"/>
</dbReference>
<dbReference type="CDD" id="cd06171">
    <property type="entry name" value="Sigma70_r4"/>
    <property type="match status" value="1"/>
</dbReference>